<dbReference type="InterPro" id="IPR036890">
    <property type="entry name" value="HATPase_C_sf"/>
</dbReference>
<dbReference type="Pfam" id="PF07730">
    <property type="entry name" value="HisKA_3"/>
    <property type="match status" value="1"/>
</dbReference>
<feature type="domain" description="Signal transduction histidine kinase subgroup 3 dimerisation and phosphoacceptor" evidence="12">
    <location>
        <begin position="154"/>
        <end position="215"/>
    </location>
</feature>
<keyword evidence="8" id="KW-0902">Two-component regulatory system</keyword>
<dbReference type="PANTHER" id="PTHR24421">
    <property type="entry name" value="NITRATE/NITRITE SENSOR PROTEIN NARX-RELATED"/>
    <property type="match status" value="1"/>
</dbReference>
<sequence>MVSHGSQSTGVRLPGASAERQISARWLSPIRQRPDLVAAVLAAASLIGTMFYRGPADNGTGAWWLAEFVVSLGVVGVLARRGALAGGVALVVAIGASPLRLTLHLVPAVSARGVVIGCALCGGLAIVAAGIGWYLRSIEVRRTRAVLAARETQRLELARDLHDFVAHDVSGMVVQAQAALLVTDPVVTQDALRRIEAAGLRAMESMDRTVQLLHAAEAPYGFADLRALTERFTAPRATLELAVDSAPGPIEATVYRVVAEALTNVRRHAPGASTVEVVVTQTSTGLRLTVTDDGPAARKPKRDGHSGLGPSGRRRGSTGLSGPRGQRGGLSGPRGRRGGLGLVGLGERVDALGGELTAGPVDGRGWRVVAVFP</sequence>
<dbReference type="GO" id="GO:0005524">
    <property type="term" value="F:ATP binding"/>
    <property type="evidence" value="ECO:0007669"/>
    <property type="project" value="UniProtKB-KW"/>
</dbReference>
<keyword evidence="7" id="KW-0067">ATP-binding</keyword>
<keyword evidence="3" id="KW-0597">Phosphoprotein</keyword>
<evidence type="ECO:0000256" key="3">
    <source>
        <dbReference type="ARBA" id="ARBA00022553"/>
    </source>
</evidence>
<organism evidence="13 14">
    <name type="scientific">Kribbella solani</name>
    <dbReference type="NCBI Taxonomy" id="236067"/>
    <lineage>
        <taxon>Bacteria</taxon>
        <taxon>Bacillati</taxon>
        <taxon>Actinomycetota</taxon>
        <taxon>Actinomycetes</taxon>
        <taxon>Propionibacteriales</taxon>
        <taxon>Kribbellaceae</taxon>
        <taxon>Kribbella</taxon>
    </lineage>
</organism>
<gene>
    <name evidence="13" type="ORF">HDA44_004474</name>
</gene>
<dbReference type="Pfam" id="PF02518">
    <property type="entry name" value="HATPase_c"/>
    <property type="match status" value="1"/>
</dbReference>
<evidence type="ECO:0000256" key="5">
    <source>
        <dbReference type="ARBA" id="ARBA00022741"/>
    </source>
</evidence>
<keyword evidence="10" id="KW-1133">Transmembrane helix</keyword>
<keyword evidence="10" id="KW-0472">Membrane</keyword>
<dbReference type="GO" id="GO:0016020">
    <property type="term" value="C:membrane"/>
    <property type="evidence" value="ECO:0007669"/>
    <property type="project" value="InterPro"/>
</dbReference>
<evidence type="ECO:0000313" key="13">
    <source>
        <dbReference type="EMBL" id="MBB5981133.1"/>
    </source>
</evidence>
<dbReference type="RefSeq" id="WP_202887495.1">
    <property type="nucleotide sequence ID" value="NZ_BAAAVN010000016.1"/>
</dbReference>
<keyword evidence="5" id="KW-0547">Nucleotide-binding</keyword>
<dbReference type="InterPro" id="IPR011712">
    <property type="entry name" value="Sig_transdc_His_kin_sub3_dim/P"/>
</dbReference>
<evidence type="ECO:0000256" key="6">
    <source>
        <dbReference type="ARBA" id="ARBA00022777"/>
    </source>
</evidence>
<feature type="transmembrane region" description="Helical" evidence="10">
    <location>
        <begin position="84"/>
        <end position="101"/>
    </location>
</feature>
<feature type="transmembrane region" description="Helical" evidence="10">
    <location>
        <begin position="113"/>
        <end position="135"/>
    </location>
</feature>
<dbReference type="Gene3D" id="1.20.5.1930">
    <property type="match status" value="1"/>
</dbReference>
<evidence type="ECO:0000256" key="7">
    <source>
        <dbReference type="ARBA" id="ARBA00022840"/>
    </source>
</evidence>
<dbReference type="GO" id="GO:0046983">
    <property type="term" value="F:protein dimerization activity"/>
    <property type="evidence" value="ECO:0007669"/>
    <property type="project" value="InterPro"/>
</dbReference>
<proteinExistence type="predicted"/>
<evidence type="ECO:0000256" key="10">
    <source>
        <dbReference type="SAM" id="Phobius"/>
    </source>
</evidence>
<dbReference type="InterPro" id="IPR050482">
    <property type="entry name" value="Sensor_HK_TwoCompSys"/>
</dbReference>
<evidence type="ECO:0000256" key="4">
    <source>
        <dbReference type="ARBA" id="ARBA00022679"/>
    </source>
</evidence>
<evidence type="ECO:0000256" key="8">
    <source>
        <dbReference type="ARBA" id="ARBA00023012"/>
    </source>
</evidence>
<evidence type="ECO:0000256" key="2">
    <source>
        <dbReference type="ARBA" id="ARBA00012438"/>
    </source>
</evidence>
<dbReference type="CDD" id="cd16917">
    <property type="entry name" value="HATPase_UhpB-NarQ-NarX-like"/>
    <property type="match status" value="1"/>
</dbReference>
<evidence type="ECO:0000256" key="1">
    <source>
        <dbReference type="ARBA" id="ARBA00000085"/>
    </source>
</evidence>
<dbReference type="Gene3D" id="3.30.565.10">
    <property type="entry name" value="Histidine kinase-like ATPase, C-terminal domain"/>
    <property type="match status" value="1"/>
</dbReference>
<keyword evidence="14" id="KW-1185">Reference proteome</keyword>
<evidence type="ECO:0000259" key="11">
    <source>
        <dbReference type="Pfam" id="PF02518"/>
    </source>
</evidence>
<name>A0A841DR63_9ACTN</name>
<dbReference type="Proteomes" id="UP000558997">
    <property type="component" value="Unassembled WGS sequence"/>
</dbReference>
<feature type="compositionally biased region" description="Gly residues" evidence="9">
    <location>
        <begin position="325"/>
        <end position="342"/>
    </location>
</feature>
<dbReference type="AlphaFoldDB" id="A0A841DR63"/>
<feature type="transmembrane region" description="Helical" evidence="10">
    <location>
        <begin position="61"/>
        <end position="79"/>
    </location>
</feature>
<accession>A0A841DR63</accession>
<evidence type="ECO:0000259" key="12">
    <source>
        <dbReference type="Pfam" id="PF07730"/>
    </source>
</evidence>
<comment type="catalytic activity">
    <reaction evidence="1">
        <text>ATP + protein L-histidine = ADP + protein N-phospho-L-histidine.</text>
        <dbReference type="EC" id="2.7.13.3"/>
    </reaction>
</comment>
<evidence type="ECO:0000313" key="14">
    <source>
        <dbReference type="Proteomes" id="UP000558997"/>
    </source>
</evidence>
<comment type="caution">
    <text evidence="13">The sequence shown here is derived from an EMBL/GenBank/DDBJ whole genome shotgun (WGS) entry which is preliminary data.</text>
</comment>
<dbReference type="GO" id="GO:0000155">
    <property type="term" value="F:phosphorelay sensor kinase activity"/>
    <property type="evidence" value="ECO:0007669"/>
    <property type="project" value="InterPro"/>
</dbReference>
<evidence type="ECO:0000256" key="9">
    <source>
        <dbReference type="SAM" id="MobiDB-lite"/>
    </source>
</evidence>
<dbReference type="SUPFAM" id="SSF55874">
    <property type="entry name" value="ATPase domain of HSP90 chaperone/DNA topoisomerase II/histidine kinase"/>
    <property type="match status" value="1"/>
</dbReference>
<dbReference type="EMBL" id="JACHNF010000001">
    <property type="protein sequence ID" value="MBB5981133.1"/>
    <property type="molecule type" value="Genomic_DNA"/>
</dbReference>
<dbReference type="InterPro" id="IPR003594">
    <property type="entry name" value="HATPase_dom"/>
</dbReference>
<keyword evidence="10" id="KW-0812">Transmembrane</keyword>
<feature type="region of interest" description="Disordered" evidence="9">
    <location>
        <begin position="289"/>
        <end position="342"/>
    </location>
</feature>
<feature type="domain" description="Histidine kinase/HSP90-like ATPase" evidence="11">
    <location>
        <begin position="252"/>
        <end position="373"/>
    </location>
</feature>
<dbReference type="EC" id="2.7.13.3" evidence="2"/>
<keyword evidence="4" id="KW-0808">Transferase</keyword>
<protein>
    <recommendedName>
        <fullName evidence="2">histidine kinase</fullName>
        <ecNumber evidence="2">2.7.13.3</ecNumber>
    </recommendedName>
</protein>
<keyword evidence="6 13" id="KW-0418">Kinase</keyword>
<dbReference type="PANTHER" id="PTHR24421:SF10">
    <property type="entry name" value="NITRATE_NITRITE SENSOR PROTEIN NARQ"/>
    <property type="match status" value="1"/>
</dbReference>
<reference evidence="13 14" key="1">
    <citation type="submission" date="2020-08" db="EMBL/GenBank/DDBJ databases">
        <title>Sequencing the genomes of 1000 actinobacteria strains.</title>
        <authorList>
            <person name="Klenk H.-P."/>
        </authorList>
    </citation>
    <scope>NUCLEOTIDE SEQUENCE [LARGE SCALE GENOMIC DNA]</scope>
    <source>
        <strain evidence="13 14">DSM 17294</strain>
    </source>
</reference>